<dbReference type="UniPathway" id="UPA00143"/>
<dbReference type="GO" id="GO:0071006">
    <property type="term" value="C:U2-type catalytic step 1 spliceosome"/>
    <property type="evidence" value="ECO:0007669"/>
    <property type="project" value="TreeGrafter"/>
</dbReference>
<dbReference type="EC" id="2.3.2.27" evidence="14"/>
<keyword evidence="5 14" id="KW-0507">mRNA processing</keyword>
<dbReference type="InterPro" id="IPR036322">
    <property type="entry name" value="WD40_repeat_dom_sf"/>
</dbReference>
<comment type="subcellular location">
    <subcellularLocation>
        <location evidence="1 14">Nucleus</location>
    </subcellularLocation>
</comment>
<keyword evidence="11 14" id="KW-0508">mRNA splicing</keyword>
<comment type="subunit">
    <text evidence="14">Homotetramer.</text>
</comment>
<comment type="similarity">
    <text evidence="3 14">Belongs to the WD repeat PRP19 family.</text>
</comment>
<dbReference type="GO" id="GO:0000974">
    <property type="term" value="C:Prp19 complex"/>
    <property type="evidence" value="ECO:0007669"/>
    <property type="project" value="UniProtKB-UniRule"/>
</dbReference>
<dbReference type="InterPro" id="IPR015943">
    <property type="entry name" value="WD40/YVTN_repeat-like_dom_sf"/>
</dbReference>
<dbReference type="Proteomes" id="UP000063063">
    <property type="component" value="Chromosome 27"/>
</dbReference>
<sequence>MMLRCNISHQVPTHPVVSVRSGLVFEHSLVEKYVDEHGRCPITGDPLCKEDLIAAHGAAPDVSIAASGNLGAASVPTLLERLQVEWEGVALEQFSLRQQVTQLQLELAHALQQYDAACRVIARLSKELDSHRGGKAMAAEEADQGAAAVMVPAAVLRCVDATEAAERQGRKQRKASAAASSAAALPLQLTEEAQWVAASSPSASASSARSALRVAAAADDSSSAVFVSALTGDHAIVRYSPNGISEEARGVGHTAAVHTLASQLGGVLLSAAEDQTVRVWSTKGAGLTVMHTLRYASGVAAMSQRTVGGAYVLCGAADGVLTLSDLESGAHVVVTAPLTRDAASPTLTCVELHPYSSLAAVAFQRTELQLWDTREMRADTSISHVRGAAAHTHICSATFGADCVSLAAGLTDGSVCVWDLRQVLAPVAVLPPSPDTVPATVRYAPDGRSLVVGGHGVALYDCSLLSASSTSVEAIATAGLKAGAVSDVCWTTSGADVLCGTVDGVVRLYSTAASTA</sequence>
<dbReference type="GO" id="GO:0006281">
    <property type="term" value="P:DNA repair"/>
    <property type="evidence" value="ECO:0007669"/>
    <property type="project" value="UniProtKB-KW"/>
</dbReference>
<keyword evidence="7 14" id="KW-0747">Spliceosome</keyword>
<evidence type="ECO:0000256" key="10">
    <source>
        <dbReference type="ARBA" id="ARBA00022786"/>
    </source>
</evidence>
<evidence type="ECO:0000256" key="2">
    <source>
        <dbReference type="ARBA" id="ARBA00004906"/>
    </source>
</evidence>
<dbReference type="OrthoDB" id="687049at2759"/>
<dbReference type="AlphaFoldDB" id="A0A088RUR8"/>
<protein>
    <recommendedName>
        <fullName evidence="14">Pre-mRNA-processing factor 19</fullName>
        <ecNumber evidence="14">2.3.2.27</ecNumber>
    </recommendedName>
</protein>
<evidence type="ECO:0000313" key="17">
    <source>
        <dbReference type="Proteomes" id="UP000063063"/>
    </source>
</evidence>
<evidence type="ECO:0000256" key="4">
    <source>
        <dbReference type="ARBA" id="ARBA00022574"/>
    </source>
</evidence>
<dbReference type="PANTHER" id="PTHR43995">
    <property type="entry name" value="PRE-MRNA-PROCESSING FACTOR 19"/>
    <property type="match status" value="1"/>
</dbReference>
<evidence type="ECO:0000259" key="15">
    <source>
        <dbReference type="SMART" id="SM00504"/>
    </source>
</evidence>
<dbReference type="SUPFAM" id="SSF57850">
    <property type="entry name" value="RING/U-box"/>
    <property type="match status" value="1"/>
</dbReference>
<keyword evidence="13 14" id="KW-0539">Nucleus</keyword>
<dbReference type="GO" id="GO:0000398">
    <property type="term" value="P:mRNA splicing, via spliceosome"/>
    <property type="evidence" value="ECO:0007669"/>
    <property type="project" value="InterPro"/>
</dbReference>
<evidence type="ECO:0000256" key="9">
    <source>
        <dbReference type="ARBA" id="ARBA00022763"/>
    </source>
</evidence>
<comment type="function">
    <text evidence="14">Ubiquitin-protein ligase which is mainly involved pre-mRNA splicing and DNA repair. Required for pre-mRNA splicing as component of the spliceosome.</text>
</comment>
<keyword evidence="9 14" id="KW-0227">DNA damage</keyword>
<dbReference type="SMART" id="SM00504">
    <property type="entry name" value="Ubox"/>
    <property type="match status" value="1"/>
</dbReference>
<feature type="domain" description="U-box" evidence="15">
    <location>
        <begin position="2"/>
        <end position="62"/>
    </location>
</feature>
<evidence type="ECO:0000256" key="14">
    <source>
        <dbReference type="RuleBase" id="RU367101"/>
    </source>
</evidence>
<organism evidence="16 17">
    <name type="scientific">Leishmania panamensis</name>
    <dbReference type="NCBI Taxonomy" id="5679"/>
    <lineage>
        <taxon>Eukaryota</taxon>
        <taxon>Discoba</taxon>
        <taxon>Euglenozoa</taxon>
        <taxon>Kinetoplastea</taxon>
        <taxon>Metakinetoplastina</taxon>
        <taxon>Trypanosomatida</taxon>
        <taxon>Trypanosomatidae</taxon>
        <taxon>Leishmaniinae</taxon>
        <taxon>Leishmania</taxon>
        <taxon>Leishmania guyanensis species complex</taxon>
    </lineage>
</organism>
<evidence type="ECO:0000256" key="1">
    <source>
        <dbReference type="ARBA" id="ARBA00004123"/>
    </source>
</evidence>
<dbReference type="CDD" id="cd16656">
    <property type="entry name" value="RING-Ubox_PRP19"/>
    <property type="match status" value="1"/>
</dbReference>
<keyword evidence="8" id="KW-0677">Repeat</keyword>
<proteinExistence type="inferred from homology"/>
<comment type="catalytic activity">
    <reaction evidence="14">
        <text>S-ubiquitinyl-[E2 ubiquitin-conjugating enzyme]-L-cysteine + [acceptor protein]-L-lysine = [E2 ubiquitin-conjugating enzyme]-L-cysteine + N(6)-ubiquitinyl-[acceptor protein]-L-lysine.</text>
        <dbReference type="EC" id="2.3.2.27"/>
    </reaction>
</comment>
<dbReference type="GO" id="GO:0061630">
    <property type="term" value="F:ubiquitin protein ligase activity"/>
    <property type="evidence" value="ECO:0007669"/>
    <property type="project" value="UniProtKB-UniRule"/>
</dbReference>
<dbReference type="GeneID" id="22576429"/>
<dbReference type="Pfam" id="PF00400">
    <property type="entry name" value="WD40"/>
    <property type="match status" value="1"/>
</dbReference>
<keyword evidence="12 14" id="KW-0234">DNA repair</keyword>
<keyword evidence="4" id="KW-0853">WD repeat</keyword>
<evidence type="ECO:0000256" key="7">
    <source>
        <dbReference type="ARBA" id="ARBA00022728"/>
    </source>
</evidence>
<keyword evidence="17" id="KW-1185">Reference proteome</keyword>
<evidence type="ECO:0000256" key="5">
    <source>
        <dbReference type="ARBA" id="ARBA00022664"/>
    </source>
</evidence>
<dbReference type="InterPro" id="IPR013083">
    <property type="entry name" value="Znf_RING/FYVE/PHD"/>
</dbReference>
<dbReference type="GO" id="GO:0070534">
    <property type="term" value="P:protein K63-linked ubiquitination"/>
    <property type="evidence" value="ECO:0007669"/>
    <property type="project" value="UniProtKB-UniRule"/>
</dbReference>
<dbReference type="VEuPathDB" id="TriTrypDB:LPMP_272510"/>
<evidence type="ECO:0000256" key="11">
    <source>
        <dbReference type="ARBA" id="ARBA00023187"/>
    </source>
</evidence>
<dbReference type="GO" id="GO:0005737">
    <property type="term" value="C:cytoplasm"/>
    <property type="evidence" value="ECO:0007669"/>
    <property type="project" value="TreeGrafter"/>
</dbReference>
<dbReference type="InterPro" id="IPR003613">
    <property type="entry name" value="Ubox_domain"/>
</dbReference>
<dbReference type="FunFam" id="3.30.40.10:FF:000027">
    <property type="entry name" value="Pre-mRNA-processing factor 19, putative"/>
    <property type="match status" value="1"/>
</dbReference>
<keyword evidence="10 14" id="KW-0833">Ubl conjugation pathway</keyword>
<dbReference type="InterPro" id="IPR055340">
    <property type="entry name" value="RING-Ubox_PRP19"/>
</dbReference>
<evidence type="ECO:0000313" key="16">
    <source>
        <dbReference type="EMBL" id="AIN99630.1"/>
    </source>
</evidence>
<dbReference type="eggNOG" id="KOG0289">
    <property type="taxonomic scope" value="Eukaryota"/>
</dbReference>
<evidence type="ECO:0000256" key="6">
    <source>
        <dbReference type="ARBA" id="ARBA00022679"/>
    </source>
</evidence>
<dbReference type="Gene3D" id="2.130.10.10">
    <property type="entry name" value="YVTN repeat-like/Quinoprotein amine dehydrogenase"/>
    <property type="match status" value="1"/>
</dbReference>
<dbReference type="SMART" id="SM00320">
    <property type="entry name" value="WD40"/>
    <property type="match status" value="5"/>
</dbReference>
<accession>A0A088RUR8</accession>
<dbReference type="InterPro" id="IPR038959">
    <property type="entry name" value="Prp19"/>
</dbReference>
<evidence type="ECO:0000256" key="8">
    <source>
        <dbReference type="ARBA" id="ARBA00022737"/>
    </source>
</evidence>
<evidence type="ECO:0000256" key="13">
    <source>
        <dbReference type="ARBA" id="ARBA00023242"/>
    </source>
</evidence>
<reference evidence="16 17" key="1">
    <citation type="journal article" date="2015" name="Sci. Rep.">
        <title>The genome of Leishmania panamensis: insights into genomics of the L. (Viannia) subgenus.</title>
        <authorList>
            <person name="Llanes A."/>
            <person name="Restrepo C.M."/>
            <person name="Vecchio G.D."/>
            <person name="Anguizola F.J."/>
            <person name="Lleonart R."/>
        </authorList>
    </citation>
    <scope>NUCLEOTIDE SEQUENCE [LARGE SCALE GENOMIC DNA]</scope>
    <source>
        <strain evidence="16 17">MHOM/PA/94/PSC-1</strain>
    </source>
</reference>
<evidence type="ECO:0000256" key="3">
    <source>
        <dbReference type="ARBA" id="ARBA00006388"/>
    </source>
</evidence>
<dbReference type="EMBL" id="CP009396">
    <property type="protein sequence ID" value="AIN99630.1"/>
    <property type="molecule type" value="Genomic_DNA"/>
</dbReference>
<dbReference type="PANTHER" id="PTHR43995:SF1">
    <property type="entry name" value="PRE-MRNA-PROCESSING FACTOR 19"/>
    <property type="match status" value="1"/>
</dbReference>
<dbReference type="RefSeq" id="XP_010700337.1">
    <property type="nucleotide sequence ID" value="XM_010702035.1"/>
</dbReference>
<dbReference type="InterPro" id="IPR001680">
    <property type="entry name" value="WD40_rpt"/>
</dbReference>
<dbReference type="InterPro" id="IPR013915">
    <property type="entry name" value="Prp19_cc"/>
</dbReference>
<dbReference type="VEuPathDB" id="TriTrypDB:LPAL13_270033200"/>
<comment type="pathway">
    <text evidence="2 14">Protein modification; protein ubiquitination.</text>
</comment>
<dbReference type="SUPFAM" id="SSF50978">
    <property type="entry name" value="WD40 repeat-like"/>
    <property type="match status" value="1"/>
</dbReference>
<name>A0A088RUR8_LEIPA</name>
<keyword evidence="6 14" id="KW-0808">Transferase</keyword>
<evidence type="ECO:0000256" key="12">
    <source>
        <dbReference type="ARBA" id="ARBA00023204"/>
    </source>
</evidence>
<dbReference type="KEGG" id="lpan:LPMP_272510"/>
<dbReference type="Pfam" id="PF08606">
    <property type="entry name" value="Prp19"/>
    <property type="match status" value="1"/>
</dbReference>
<gene>
    <name evidence="16" type="ORF">LPMP_272510</name>
</gene>
<dbReference type="Gene3D" id="3.30.40.10">
    <property type="entry name" value="Zinc/RING finger domain, C3HC4 (zinc finger)"/>
    <property type="match status" value="1"/>
</dbReference>